<dbReference type="Pfam" id="PF12833">
    <property type="entry name" value="HTH_18"/>
    <property type="match status" value="1"/>
</dbReference>
<dbReference type="InterPro" id="IPR020449">
    <property type="entry name" value="Tscrpt_reg_AraC-type_HTH"/>
</dbReference>
<evidence type="ECO:0000256" key="4">
    <source>
        <dbReference type="SAM" id="Phobius"/>
    </source>
</evidence>
<gene>
    <name evidence="6" type="ORF">J41TS12_19020</name>
</gene>
<dbReference type="PROSITE" id="PS01124">
    <property type="entry name" value="HTH_ARAC_FAMILY_2"/>
    <property type="match status" value="1"/>
</dbReference>
<dbReference type="EMBL" id="BORR01000006">
    <property type="protein sequence ID" value="GIO37041.1"/>
    <property type="molecule type" value="Genomic_DNA"/>
</dbReference>
<dbReference type="InterPro" id="IPR018060">
    <property type="entry name" value="HTH_AraC"/>
</dbReference>
<keyword evidence="7" id="KW-1185">Reference proteome</keyword>
<keyword evidence="4" id="KW-0812">Transmembrane</keyword>
<evidence type="ECO:0000256" key="1">
    <source>
        <dbReference type="ARBA" id="ARBA00023015"/>
    </source>
</evidence>
<dbReference type="PANTHER" id="PTHR43280">
    <property type="entry name" value="ARAC-FAMILY TRANSCRIPTIONAL REGULATOR"/>
    <property type="match status" value="1"/>
</dbReference>
<dbReference type="InterPro" id="IPR009057">
    <property type="entry name" value="Homeodomain-like_sf"/>
</dbReference>
<feature type="domain" description="HTH araC/xylS-type" evidence="5">
    <location>
        <begin position="417"/>
        <end position="516"/>
    </location>
</feature>
<sequence length="526" mass="58970">MKESSKKKTFNRLVLSFTVLSVVLIGSMGGYCYVQVNRIANTEKETATDATEAYGGVSLLPSGHSSHRRTYAMYRPADSMELFTEEIKKGLLTACGVIVVFSMVISYLLSRQLYVPIKNLMARVGNLQPLPSSGANEYMIIGEAFSFMKHKIVTLESQARKNDLVNLLLGISLNAEWKESPLLNASYCAAYIKLTEGDVEALKMEYERNRCLPGEFVVLKADEAAVIYCMERGQELVPSELVGDLQALQHIVGPEIGIKAAVGGFVRTLEAIPESYRMARQASRYHFIYGNNTVISSALLQTFNAKPLFFHFDHFRNALKAGDQRGVDEFTDHFQKTLLEGKVQIEAVELAVLQLIAHLYQCVIELEMQQILPSPSSVEALKKDTLHETMENVRKMSAQMIELMNAEGNRAHAEVIRTLKAYISEHLHEDLSLQILSQEVSLAPAYVSTLFSEATKSSFTEYVTKLRLDQAAELLIANSRLPVSAVAERVGYRNVQYFHSKFKARFGVTPVQYRKSQQGFKDFQTL</sequence>
<evidence type="ECO:0000256" key="2">
    <source>
        <dbReference type="ARBA" id="ARBA00023125"/>
    </source>
</evidence>
<dbReference type="PANTHER" id="PTHR43280:SF28">
    <property type="entry name" value="HTH-TYPE TRANSCRIPTIONAL ACTIVATOR RHAS"/>
    <property type="match status" value="1"/>
</dbReference>
<comment type="caution">
    <text evidence="6">The sequence shown here is derived from an EMBL/GenBank/DDBJ whole genome shotgun (WGS) entry which is preliminary data.</text>
</comment>
<dbReference type="SMART" id="SM00342">
    <property type="entry name" value="HTH_ARAC"/>
    <property type="match status" value="1"/>
</dbReference>
<dbReference type="GO" id="GO:0043565">
    <property type="term" value="F:sequence-specific DNA binding"/>
    <property type="evidence" value="ECO:0007669"/>
    <property type="project" value="InterPro"/>
</dbReference>
<dbReference type="SUPFAM" id="SSF46689">
    <property type="entry name" value="Homeodomain-like"/>
    <property type="match status" value="1"/>
</dbReference>
<keyword evidence="1" id="KW-0805">Transcription regulation</keyword>
<evidence type="ECO:0000313" key="6">
    <source>
        <dbReference type="EMBL" id="GIO37041.1"/>
    </source>
</evidence>
<dbReference type="Gene3D" id="1.10.10.60">
    <property type="entry name" value="Homeodomain-like"/>
    <property type="match status" value="2"/>
</dbReference>
<organism evidence="6 7">
    <name type="scientific">Paenibacillus antibioticophila</name>
    <dbReference type="NCBI Taxonomy" id="1274374"/>
    <lineage>
        <taxon>Bacteria</taxon>
        <taxon>Bacillati</taxon>
        <taxon>Bacillota</taxon>
        <taxon>Bacilli</taxon>
        <taxon>Bacillales</taxon>
        <taxon>Paenibacillaceae</taxon>
        <taxon>Paenibacillus</taxon>
    </lineage>
</organism>
<evidence type="ECO:0000259" key="5">
    <source>
        <dbReference type="PROSITE" id="PS01124"/>
    </source>
</evidence>
<keyword evidence="3" id="KW-0804">Transcription</keyword>
<keyword evidence="4" id="KW-1133">Transmembrane helix</keyword>
<dbReference type="AlphaFoldDB" id="A0A919XPV0"/>
<accession>A0A919XPV0</accession>
<protein>
    <recommendedName>
        <fullName evidence="5">HTH araC/xylS-type domain-containing protein</fullName>
    </recommendedName>
</protein>
<evidence type="ECO:0000256" key="3">
    <source>
        <dbReference type="ARBA" id="ARBA00023163"/>
    </source>
</evidence>
<dbReference type="RefSeq" id="WP_212939356.1">
    <property type="nucleotide sequence ID" value="NZ_BORR01000006.1"/>
</dbReference>
<dbReference type="PROSITE" id="PS00041">
    <property type="entry name" value="HTH_ARAC_FAMILY_1"/>
    <property type="match status" value="1"/>
</dbReference>
<name>A0A919XPV0_9BACL</name>
<dbReference type="GO" id="GO:0003700">
    <property type="term" value="F:DNA-binding transcription factor activity"/>
    <property type="evidence" value="ECO:0007669"/>
    <property type="project" value="InterPro"/>
</dbReference>
<evidence type="ECO:0000313" key="7">
    <source>
        <dbReference type="Proteomes" id="UP000681162"/>
    </source>
</evidence>
<dbReference type="InterPro" id="IPR018062">
    <property type="entry name" value="HTH_AraC-typ_CS"/>
</dbReference>
<dbReference type="Proteomes" id="UP000681162">
    <property type="component" value="Unassembled WGS sequence"/>
</dbReference>
<keyword evidence="2" id="KW-0238">DNA-binding</keyword>
<feature type="transmembrane region" description="Helical" evidence="4">
    <location>
        <begin position="90"/>
        <end position="109"/>
    </location>
</feature>
<dbReference type="PRINTS" id="PR00032">
    <property type="entry name" value="HTHARAC"/>
</dbReference>
<proteinExistence type="predicted"/>
<reference evidence="6 7" key="1">
    <citation type="submission" date="2021-03" db="EMBL/GenBank/DDBJ databases">
        <title>Antimicrobial resistance genes in bacteria isolated from Japanese honey, and their potential for conferring macrolide and lincosamide resistance in the American foulbrood pathogen Paenibacillus larvae.</title>
        <authorList>
            <person name="Okamoto M."/>
            <person name="Kumagai M."/>
            <person name="Kanamori H."/>
            <person name="Takamatsu D."/>
        </authorList>
    </citation>
    <scope>NUCLEOTIDE SEQUENCE [LARGE SCALE GENOMIC DNA]</scope>
    <source>
        <strain evidence="6 7">J41TS12</strain>
    </source>
</reference>
<keyword evidence="4" id="KW-0472">Membrane</keyword>